<name>A0A0S7XRU1_UNCSA</name>
<proteinExistence type="predicted"/>
<dbReference type="AlphaFoldDB" id="A0A0S7XRU1"/>
<evidence type="ECO:0000313" key="1">
    <source>
        <dbReference type="EMBL" id="KPJ65229.1"/>
    </source>
</evidence>
<comment type="caution">
    <text evidence="1">The sequence shown here is derived from an EMBL/GenBank/DDBJ whole genome shotgun (WGS) entry which is preliminary data.</text>
</comment>
<protein>
    <submittedName>
        <fullName evidence="1">Uncharacterized protein</fullName>
    </submittedName>
</protein>
<reference evidence="1 2" key="1">
    <citation type="journal article" date="2015" name="Microbiome">
        <title>Genomic resolution of linkages in carbon, nitrogen, and sulfur cycling among widespread estuary sediment bacteria.</title>
        <authorList>
            <person name="Baker B.J."/>
            <person name="Lazar C.S."/>
            <person name="Teske A.P."/>
            <person name="Dick G.J."/>
        </authorList>
    </citation>
    <scope>NUCLEOTIDE SEQUENCE [LARGE SCALE GENOMIC DNA]</scope>
    <source>
        <strain evidence="1">DG_54_3</strain>
    </source>
</reference>
<sequence length="69" mass="7625">MHQSVPRIHPRVDYLKVILWGIRDYIIGSVTQLASPLHHQLQGGLGQYLSRGKGFVLLICGIASMGKSL</sequence>
<organism evidence="1 2">
    <name type="scientific">candidate division WOR-1 bacterium DG_54_3</name>
    <dbReference type="NCBI Taxonomy" id="1703775"/>
    <lineage>
        <taxon>Bacteria</taxon>
        <taxon>Bacillati</taxon>
        <taxon>Saganbacteria</taxon>
    </lineage>
</organism>
<gene>
    <name evidence="1" type="ORF">AMJ44_10680</name>
</gene>
<evidence type="ECO:0000313" key="2">
    <source>
        <dbReference type="Proteomes" id="UP000051861"/>
    </source>
</evidence>
<dbReference type="EMBL" id="LIZX01000128">
    <property type="protein sequence ID" value="KPJ65229.1"/>
    <property type="molecule type" value="Genomic_DNA"/>
</dbReference>
<accession>A0A0S7XRU1</accession>
<dbReference type="Proteomes" id="UP000051861">
    <property type="component" value="Unassembled WGS sequence"/>
</dbReference>